<dbReference type="InParanoid" id="A0A7R8USJ4"/>
<sequence length="460" mass="50127">MAAKRKASVLLHKETLPTPGTDPTLPETNPEEAYAGLMKDADKLKLMLLAWNYQNSNAIRNGAEAPDLGVVGGLWAQYQNALALNAKQPSVSPINRTEQPSPIENQDETNSSGQKDEDDGSEDDSDDKLDQNAHDPERLKAFNMFVRLFVDENLDRMIPISKQPKEKIQAIIDSCARQFPEFCERSRKRIRTYLKSCRRNKKAREGWDNASRPTPAHLTSVQAEQILAMACENESLNAKRMRIGLDPISQSLPLTSNSTVTTDVVAPSITYPGFRATPSTTAVSTSELDAAQPSTTTQTVSSARSSPISLTTNLPAPADSKPNTPAVNGTVTSQIASPLYRPTEFTSPTSTSSPYTSSTRPTAAYPVFFPASNNVNATPTDLSMKQHTPTTTQPCNQQLPTLPVNTGAPVPASGRPPLLSHKLNPNEMSAVRQLITGYRESAAFLLRSADELEQLLLQQQ</sequence>
<dbReference type="EMBL" id="LR899011">
    <property type="protein sequence ID" value="CAD7086256.1"/>
    <property type="molecule type" value="Genomic_DNA"/>
</dbReference>
<dbReference type="OrthoDB" id="6371073at2759"/>
<reference evidence="3 4" key="1">
    <citation type="submission" date="2020-11" db="EMBL/GenBank/DDBJ databases">
        <authorList>
            <person name="Wallbank WR R."/>
            <person name="Pardo Diaz C."/>
            <person name="Kozak K."/>
            <person name="Martin S."/>
            <person name="Jiggins C."/>
            <person name="Moest M."/>
            <person name="Warren A I."/>
            <person name="Generalovic N T."/>
            <person name="Byers J.R.P. K."/>
            <person name="Montejo-Kovacevich G."/>
            <person name="Yen C E."/>
        </authorList>
    </citation>
    <scope>NUCLEOTIDE SEQUENCE [LARGE SCALE GENOMIC DNA]</scope>
</reference>
<feature type="region of interest" description="Disordered" evidence="1">
    <location>
        <begin position="89"/>
        <end position="136"/>
    </location>
</feature>
<dbReference type="PANTHER" id="PTHR12449:SF22">
    <property type="entry name" value="NUCLEOLAR PROTEIN 4"/>
    <property type="match status" value="1"/>
</dbReference>
<dbReference type="Proteomes" id="UP000594454">
    <property type="component" value="Chromosome 3"/>
</dbReference>
<dbReference type="PANTHER" id="PTHR12449">
    <property type="entry name" value="DEATH DOMAIN-CONTAINING PROTEIN"/>
    <property type="match status" value="1"/>
</dbReference>
<dbReference type="AlphaFoldDB" id="A0A7R8USJ4"/>
<feature type="compositionally biased region" description="Polar residues" evidence="1">
    <location>
        <begin position="282"/>
        <end position="314"/>
    </location>
</feature>
<dbReference type="InterPro" id="IPR039788">
    <property type="entry name" value="NOL4/NOL4L"/>
</dbReference>
<feature type="domain" description="Nucleolar protein 4 helical" evidence="2">
    <location>
        <begin position="137"/>
        <end position="234"/>
    </location>
</feature>
<feature type="compositionally biased region" description="Acidic residues" evidence="1">
    <location>
        <begin position="116"/>
        <end position="127"/>
    </location>
</feature>
<evidence type="ECO:0000313" key="4">
    <source>
        <dbReference type="Proteomes" id="UP000594454"/>
    </source>
</evidence>
<protein>
    <recommendedName>
        <fullName evidence="2">Nucleolar protein 4 helical domain-containing protein</fullName>
    </recommendedName>
</protein>
<dbReference type="Pfam" id="PF23079">
    <property type="entry name" value="HTH_NOL4_2nd"/>
    <property type="match status" value="1"/>
</dbReference>
<keyword evidence="4" id="KW-1185">Reference proteome</keyword>
<proteinExistence type="predicted"/>
<feature type="compositionally biased region" description="Polar residues" evidence="1">
    <location>
        <begin position="89"/>
        <end position="110"/>
    </location>
</feature>
<feature type="region of interest" description="Disordered" evidence="1">
    <location>
        <begin position="1"/>
        <end position="27"/>
    </location>
</feature>
<accession>A0A7R8USJ4</accession>
<feature type="region of interest" description="Disordered" evidence="1">
    <location>
        <begin position="282"/>
        <end position="326"/>
    </location>
</feature>
<feature type="compositionally biased region" description="Low complexity" evidence="1">
    <location>
        <begin position="16"/>
        <end position="27"/>
    </location>
</feature>
<evidence type="ECO:0000256" key="1">
    <source>
        <dbReference type="SAM" id="MobiDB-lite"/>
    </source>
</evidence>
<gene>
    <name evidence="3" type="ORF">HERILL_LOCUS9044</name>
</gene>
<organism evidence="3 4">
    <name type="scientific">Hermetia illucens</name>
    <name type="common">Black soldier fly</name>
    <dbReference type="NCBI Taxonomy" id="343691"/>
    <lineage>
        <taxon>Eukaryota</taxon>
        <taxon>Metazoa</taxon>
        <taxon>Ecdysozoa</taxon>
        <taxon>Arthropoda</taxon>
        <taxon>Hexapoda</taxon>
        <taxon>Insecta</taxon>
        <taxon>Pterygota</taxon>
        <taxon>Neoptera</taxon>
        <taxon>Endopterygota</taxon>
        <taxon>Diptera</taxon>
        <taxon>Brachycera</taxon>
        <taxon>Stratiomyomorpha</taxon>
        <taxon>Stratiomyidae</taxon>
        <taxon>Hermetiinae</taxon>
        <taxon>Hermetia</taxon>
    </lineage>
</organism>
<evidence type="ECO:0000313" key="3">
    <source>
        <dbReference type="EMBL" id="CAD7086256.1"/>
    </source>
</evidence>
<name>A0A7R8USJ4_HERIL</name>
<evidence type="ECO:0000259" key="2">
    <source>
        <dbReference type="Pfam" id="PF23079"/>
    </source>
</evidence>
<dbReference type="InterPro" id="IPR056549">
    <property type="entry name" value="HTH_NOL4"/>
</dbReference>